<keyword evidence="5" id="KW-1185">Reference proteome</keyword>
<dbReference type="Proteomes" id="UP000070412">
    <property type="component" value="Unassembled WGS sequence"/>
</dbReference>
<accession>A0A834RAI3</accession>
<dbReference type="GO" id="GO:0005737">
    <property type="term" value="C:cytoplasm"/>
    <property type="evidence" value="ECO:0007669"/>
    <property type="project" value="TreeGrafter"/>
</dbReference>
<dbReference type="PROSITE" id="PS00125">
    <property type="entry name" value="SER_THR_PHOSPHATASE"/>
    <property type="match status" value="1"/>
</dbReference>
<sequence>MLIDQFFSAMESFFDSFITNCKDLNQHPNLMMELADCRRKYLTLNCLHAIFESLRRLLFEAPNLVRLNDSRMNYHFFGDIHGSLSDLIFLWDTFWRDSNKIEQNHFVFLGDYVDRGIHGLEVSVFLLTIKIRNPKNFTILRGNHEFFNMNYYSLLPEMQIKYGNELGYQMWTRLNDCFALLPYAAIVYNNIFCCHGGIPKHLRKMEEIESIPKSLADIEEDSVAFQLLWNDFYTRDLLLRTNEFYREPRYFSPNVTRGAGFMIGNRAVERFLRRFQLSYIVRGHDFMACEQNGYDYIELSNGAVFTLFTNSSYTGSINNTAYLHVNIQLENVKIFPLVLESEEFFNKSEMIENDAELVAMKFKDPYSEQSNLIRQQSQQSQIRIDRRIEEPIPKIRNLAKSRSRRKRKKYRTTLNV</sequence>
<dbReference type="GO" id="GO:0004722">
    <property type="term" value="F:protein serine/threonine phosphatase activity"/>
    <property type="evidence" value="ECO:0007669"/>
    <property type="project" value="UniProtKB-EC"/>
</dbReference>
<dbReference type="OrthoDB" id="6504954at2759"/>
<dbReference type="InterPro" id="IPR004843">
    <property type="entry name" value="Calcineurin-like_PHP"/>
</dbReference>
<evidence type="ECO:0000259" key="2">
    <source>
        <dbReference type="PROSITE" id="PS00125"/>
    </source>
</evidence>
<dbReference type="PANTHER" id="PTHR11668:SF496">
    <property type="entry name" value="SERINE_THREONINE-PROTEIN PHOSPHATASE"/>
    <property type="match status" value="1"/>
</dbReference>
<comment type="similarity">
    <text evidence="1">Belongs to the PPP phosphatase family.</text>
</comment>
<reference evidence="4" key="3">
    <citation type="submission" date="2022-06" db="UniProtKB">
        <authorList>
            <consortium name="EnsemblMetazoa"/>
        </authorList>
    </citation>
    <scope>IDENTIFICATION</scope>
</reference>
<reference evidence="3" key="2">
    <citation type="submission" date="2020-01" db="EMBL/GenBank/DDBJ databases">
        <authorList>
            <person name="Korhonen P.K.K."/>
            <person name="Guangxu M.G."/>
            <person name="Wang T.W."/>
            <person name="Stroehlein A.J.S."/>
            <person name="Young N.D."/>
            <person name="Ang C.-S.A."/>
            <person name="Fernando D.W.F."/>
            <person name="Lu H.L."/>
            <person name="Taylor S.T."/>
            <person name="Ehtesham M.E.M."/>
            <person name="Najaraj S.H.N."/>
            <person name="Harsha G.H.G."/>
            <person name="Madugundu A.M."/>
            <person name="Renuse S.R."/>
            <person name="Holt D.H."/>
            <person name="Pandey A.P."/>
            <person name="Papenfuss A.P."/>
            <person name="Gasser R.B.G."/>
            <person name="Fischer K.F."/>
        </authorList>
    </citation>
    <scope>NUCLEOTIDE SEQUENCE</scope>
    <source>
        <strain evidence="3">SSS_KF_BRIS2020</strain>
    </source>
</reference>
<evidence type="ECO:0000313" key="3">
    <source>
        <dbReference type="EMBL" id="KAF7490388.1"/>
    </source>
</evidence>
<dbReference type="SMART" id="SM00156">
    <property type="entry name" value="PP2Ac"/>
    <property type="match status" value="1"/>
</dbReference>
<dbReference type="CDD" id="cd00144">
    <property type="entry name" value="MPP_PPP_family"/>
    <property type="match status" value="1"/>
</dbReference>
<dbReference type="PRINTS" id="PR00114">
    <property type="entry name" value="STPHPHTASE"/>
</dbReference>
<gene>
    <name evidence="3" type="ORF">SSS_5759</name>
</gene>
<dbReference type="InterPro" id="IPR029052">
    <property type="entry name" value="Metallo-depent_PP-like"/>
</dbReference>
<protein>
    <recommendedName>
        <fullName evidence="1">Serine/threonine-protein phosphatase</fullName>
        <ecNumber evidence="1">3.1.3.16</ecNumber>
    </recommendedName>
</protein>
<dbReference type="Gene3D" id="3.60.21.10">
    <property type="match status" value="1"/>
</dbReference>
<keyword evidence="1" id="KW-0378">Hydrolase</keyword>
<feature type="domain" description="Serine/threonine specific protein phosphatases" evidence="2">
    <location>
        <begin position="140"/>
        <end position="145"/>
    </location>
</feature>
<dbReference type="Pfam" id="PF00149">
    <property type="entry name" value="Metallophos"/>
    <property type="match status" value="1"/>
</dbReference>
<dbReference type="EMBL" id="WVUK01000062">
    <property type="protein sequence ID" value="KAF7490388.1"/>
    <property type="molecule type" value="Genomic_DNA"/>
</dbReference>
<dbReference type="AlphaFoldDB" id="A0A834RAI3"/>
<dbReference type="PANTHER" id="PTHR11668">
    <property type="entry name" value="SERINE/THREONINE PROTEIN PHOSPHATASE"/>
    <property type="match status" value="1"/>
</dbReference>
<dbReference type="InterPro" id="IPR006186">
    <property type="entry name" value="Ser/Thr-sp_prot-phosphatase"/>
</dbReference>
<comment type="catalytic activity">
    <reaction evidence="1">
        <text>O-phospho-L-threonyl-[protein] + H2O = L-threonyl-[protein] + phosphate</text>
        <dbReference type="Rhea" id="RHEA:47004"/>
        <dbReference type="Rhea" id="RHEA-COMP:11060"/>
        <dbReference type="Rhea" id="RHEA-COMP:11605"/>
        <dbReference type="ChEBI" id="CHEBI:15377"/>
        <dbReference type="ChEBI" id="CHEBI:30013"/>
        <dbReference type="ChEBI" id="CHEBI:43474"/>
        <dbReference type="ChEBI" id="CHEBI:61977"/>
        <dbReference type="EC" id="3.1.3.16"/>
    </reaction>
</comment>
<proteinExistence type="inferred from homology"/>
<name>A0A834RAI3_SARSC</name>
<organism evidence="3">
    <name type="scientific">Sarcoptes scabiei</name>
    <name type="common">Itch mite</name>
    <name type="synonym">Acarus scabiei</name>
    <dbReference type="NCBI Taxonomy" id="52283"/>
    <lineage>
        <taxon>Eukaryota</taxon>
        <taxon>Metazoa</taxon>
        <taxon>Ecdysozoa</taxon>
        <taxon>Arthropoda</taxon>
        <taxon>Chelicerata</taxon>
        <taxon>Arachnida</taxon>
        <taxon>Acari</taxon>
        <taxon>Acariformes</taxon>
        <taxon>Sarcoptiformes</taxon>
        <taxon>Astigmata</taxon>
        <taxon>Psoroptidia</taxon>
        <taxon>Sarcoptoidea</taxon>
        <taxon>Sarcoptidae</taxon>
        <taxon>Sarcoptinae</taxon>
        <taxon>Sarcoptes</taxon>
    </lineage>
</organism>
<dbReference type="EnsemblMetazoa" id="SSS_5759s_mrna">
    <property type="protein sequence ID" value="KAF7490388.1"/>
    <property type="gene ID" value="SSS_5759"/>
</dbReference>
<dbReference type="InterPro" id="IPR050341">
    <property type="entry name" value="PP1_catalytic_subunit"/>
</dbReference>
<evidence type="ECO:0000256" key="1">
    <source>
        <dbReference type="RuleBase" id="RU004273"/>
    </source>
</evidence>
<dbReference type="SUPFAM" id="SSF56300">
    <property type="entry name" value="Metallo-dependent phosphatases"/>
    <property type="match status" value="1"/>
</dbReference>
<dbReference type="EC" id="3.1.3.16" evidence="1"/>
<evidence type="ECO:0000313" key="5">
    <source>
        <dbReference type="Proteomes" id="UP000070412"/>
    </source>
</evidence>
<reference evidence="5" key="1">
    <citation type="journal article" date="2020" name="PLoS Negl. Trop. Dis.">
        <title>High-quality nuclear genome for Sarcoptes scabiei-A critical resource for a neglected parasite.</title>
        <authorList>
            <person name="Korhonen P.K."/>
            <person name="Gasser R.B."/>
            <person name="Ma G."/>
            <person name="Wang T."/>
            <person name="Stroehlein A.J."/>
            <person name="Young N.D."/>
            <person name="Ang C.S."/>
            <person name="Fernando D.D."/>
            <person name="Lu H.C."/>
            <person name="Taylor S."/>
            <person name="Reynolds S.L."/>
            <person name="Mofiz E."/>
            <person name="Najaraj S.H."/>
            <person name="Gowda H."/>
            <person name="Madugundu A."/>
            <person name="Renuse S."/>
            <person name="Holt D."/>
            <person name="Pandey A."/>
            <person name="Papenfuss A.T."/>
            <person name="Fischer K."/>
        </authorList>
    </citation>
    <scope>NUCLEOTIDE SEQUENCE [LARGE SCALE GENOMIC DNA]</scope>
</reference>
<evidence type="ECO:0000313" key="4">
    <source>
        <dbReference type="EnsemblMetazoa" id="KAF7490388.1"/>
    </source>
</evidence>
<dbReference type="OMA" id="CHGGIPK"/>